<dbReference type="Gene3D" id="3.20.20.80">
    <property type="entry name" value="Glycosidases"/>
    <property type="match status" value="1"/>
</dbReference>
<dbReference type="Proteomes" id="UP000466442">
    <property type="component" value="Unassembled WGS sequence"/>
</dbReference>
<keyword evidence="1" id="KW-0378">Hydrolase</keyword>
<dbReference type="OrthoDB" id="9975416at2759"/>
<reference evidence="9" key="1">
    <citation type="journal article" date="2021" name="Mol. Ecol. Resour.">
        <title>Apolygus lucorum genome provides insights into omnivorousness and mesophyll feeding.</title>
        <authorList>
            <person name="Liu Y."/>
            <person name="Liu H."/>
            <person name="Wang H."/>
            <person name="Huang T."/>
            <person name="Liu B."/>
            <person name="Yang B."/>
            <person name="Yin L."/>
            <person name="Li B."/>
            <person name="Zhang Y."/>
            <person name="Zhang S."/>
            <person name="Jiang F."/>
            <person name="Zhang X."/>
            <person name="Ren Y."/>
            <person name="Wang B."/>
            <person name="Wang S."/>
            <person name="Lu Y."/>
            <person name="Wu K."/>
            <person name="Fan W."/>
            <person name="Wang G."/>
        </authorList>
    </citation>
    <scope>NUCLEOTIDE SEQUENCE</scope>
    <source>
        <strain evidence="9">12Hb</strain>
    </source>
</reference>
<evidence type="ECO:0000256" key="1">
    <source>
        <dbReference type="ARBA" id="ARBA00022801"/>
    </source>
</evidence>
<dbReference type="PROSITE" id="PS52009">
    <property type="entry name" value="GH84"/>
    <property type="match status" value="1"/>
</dbReference>
<evidence type="ECO:0000259" key="8">
    <source>
        <dbReference type="PROSITE" id="PS52009"/>
    </source>
</evidence>
<dbReference type="FunFam" id="3.20.20.80:FF:000009">
    <property type="entry name" value="O-GlcNAcase BT_4395"/>
    <property type="match status" value="1"/>
</dbReference>
<evidence type="ECO:0000313" key="10">
    <source>
        <dbReference type="Proteomes" id="UP000466442"/>
    </source>
</evidence>
<evidence type="ECO:0000256" key="2">
    <source>
        <dbReference type="ARBA" id="ARBA00023295"/>
    </source>
</evidence>
<evidence type="ECO:0000256" key="7">
    <source>
        <dbReference type="ARBA" id="ARBA00076634"/>
    </source>
</evidence>
<name>A0A8S9XKB3_APOLU</name>
<keyword evidence="2" id="KW-0326">Glycosidase</keyword>
<protein>
    <recommendedName>
        <fullName evidence="6">protein O-GlcNAcase</fullName>
        <ecNumber evidence="6">3.2.1.169</ecNumber>
    </recommendedName>
    <alternativeName>
        <fullName evidence="3">Beta-N-acetylhexosaminidase</fullName>
    </alternativeName>
    <alternativeName>
        <fullName evidence="7">Beta-hexosaminidase</fullName>
    </alternativeName>
</protein>
<gene>
    <name evidence="9" type="ORF">GE061_015227</name>
</gene>
<dbReference type="SUPFAM" id="SSF51445">
    <property type="entry name" value="(Trans)glycosidases"/>
    <property type="match status" value="1"/>
</dbReference>
<organism evidence="9 10">
    <name type="scientific">Apolygus lucorum</name>
    <name type="common">Small green plant bug</name>
    <name type="synonym">Lygocoris lucorum</name>
    <dbReference type="NCBI Taxonomy" id="248454"/>
    <lineage>
        <taxon>Eukaryota</taxon>
        <taxon>Metazoa</taxon>
        <taxon>Ecdysozoa</taxon>
        <taxon>Arthropoda</taxon>
        <taxon>Hexapoda</taxon>
        <taxon>Insecta</taxon>
        <taxon>Pterygota</taxon>
        <taxon>Neoptera</taxon>
        <taxon>Paraneoptera</taxon>
        <taxon>Hemiptera</taxon>
        <taxon>Heteroptera</taxon>
        <taxon>Panheteroptera</taxon>
        <taxon>Cimicomorpha</taxon>
        <taxon>Miridae</taxon>
        <taxon>Mirini</taxon>
        <taxon>Apolygus</taxon>
    </lineage>
</organism>
<evidence type="ECO:0000256" key="5">
    <source>
        <dbReference type="ARBA" id="ARBA00052136"/>
    </source>
</evidence>
<dbReference type="AlphaFoldDB" id="A0A8S9XKB3"/>
<evidence type="ECO:0000313" key="9">
    <source>
        <dbReference type="EMBL" id="KAF6209480.1"/>
    </source>
</evidence>
<accession>A0A8S9XKB3</accession>
<dbReference type="InterPro" id="IPR051822">
    <property type="entry name" value="Glycosyl_Hydrolase_84"/>
</dbReference>
<keyword evidence="10" id="KW-1185">Reference proteome</keyword>
<dbReference type="GO" id="GO:0102571">
    <property type="term" value="F:[protein]-3-O-(N-acetyl-D-glucosaminyl)-L-serine/L-threonine O-N-acetyl-alpha-D-glucosaminase activity"/>
    <property type="evidence" value="ECO:0007669"/>
    <property type="project" value="UniProtKB-EC"/>
</dbReference>
<dbReference type="InterPro" id="IPR017853">
    <property type="entry name" value="GH"/>
</dbReference>
<dbReference type="PANTHER" id="PTHR13170">
    <property type="entry name" value="O-GLCNACASE"/>
    <property type="match status" value="1"/>
</dbReference>
<evidence type="ECO:0000256" key="3">
    <source>
        <dbReference type="ARBA" id="ARBA00030512"/>
    </source>
</evidence>
<comment type="catalytic activity">
    <reaction evidence="5">
        <text>3-O-(N-acetyl-beta-D-glucosaminyl)-L-threonyl-[protein] + H2O = L-threonyl-[protein] + N-acetyl-D-glucosamine</text>
        <dbReference type="Rhea" id="RHEA:48892"/>
        <dbReference type="Rhea" id="RHEA-COMP:11060"/>
        <dbReference type="Rhea" id="RHEA-COMP:12252"/>
        <dbReference type="ChEBI" id="CHEBI:15377"/>
        <dbReference type="ChEBI" id="CHEBI:30013"/>
        <dbReference type="ChEBI" id="CHEBI:90840"/>
        <dbReference type="ChEBI" id="CHEBI:506227"/>
        <dbReference type="EC" id="3.2.1.169"/>
    </reaction>
</comment>
<feature type="non-terminal residue" evidence="9">
    <location>
        <position position="351"/>
    </location>
</feature>
<dbReference type="GO" id="GO:0016231">
    <property type="term" value="F:beta-N-acetylglucosaminidase activity"/>
    <property type="evidence" value="ECO:0007669"/>
    <property type="project" value="TreeGrafter"/>
</dbReference>
<comment type="catalytic activity">
    <reaction evidence="4">
        <text>3-O-(N-acetyl-beta-D-glucosaminyl)-L-seryl-[protein] + H2O = N-acetyl-D-glucosamine + L-seryl-[protein]</text>
        <dbReference type="Rhea" id="RHEA:48876"/>
        <dbReference type="Rhea" id="RHEA-COMP:9863"/>
        <dbReference type="Rhea" id="RHEA-COMP:12251"/>
        <dbReference type="ChEBI" id="CHEBI:15377"/>
        <dbReference type="ChEBI" id="CHEBI:29999"/>
        <dbReference type="ChEBI" id="CHEBI:90838"/>
        <dbReference type="ChEBI" id="CHEBI:506227"/>
        <dbReference type="EC" id="3.2.1.169"/>
    </reaction>
</comment>
<evidence type="ECO:0000256" key="6">
    <source>
        <dbReference type="ARBA" id="ARBA00066938"/>
    </source>
</evidence>
<dbReference type="InterPro" id="IPR011496">
    <property type="entry name" value="O-GlcNAcase_cat"/>
</dbReference>
<comment type="caution">
    <text evidence="9">The sequence shown here is derived from an EMBL/GenBank/DDBJ whole genome shotgun (WGS) entry which is preliminary data.</text>
</comment>
<evidence type="ECO:0000256" key="4">
    <source>
        <dbReference type="ARBA" id="ARBA00050933"/>
    </source>
</evidence>
<dbReference type="EC" id="3.2.1.169" evidence="6"/>
<dbReference type="EMBL" id="WIXP02000006">
    <property type="protein sequence ID" value="KAF6209480.1"/>
    <property type="molecule type" value="Genomic_DNA"/>
</dbReference>
<proteinExistence type="predicted"/>
<dbReference type="PANTHER" id="PTHR13170:SF16">
    <property type="entry name" value="PROTEIN O-GLCNACASE"/>
    <property type="match status" value="1"/>
</dbReference>
<sequence>MADGCPDIQNMNAKNGSFICGVVEGFYGRPWTSEQRKDLFQKMKKWGMNSYIYAPKDDSKHRANWRDLYTVEEAEHLTSLITAAIENGITFYYALSPGLDITYSNSKEVLTLKRKLEQVSQFGCVAFALLFDDIDPEMSEADKEVFHSFAHAQVSITNEVYHHLNEPKFIVCPTQYCAARAVPNVSNSEYLTTLGSKLVPEIDIMWTGSKVISRVLSLESIEEITEVLKRPPVIWDNLHANDYDQKRVFLGPYQGRSPDLIPKLRGVVTNPNCEFWANFVAIHTLAQWSQCNVDGDRERNESVCADIKLETESDDCNELPSLPLNMYHARRALRNAIVDWLPEFQRNRQAS</sequence>
<dbReference type="GO" id="GO:0009100">
    <property type="term" value="P:glycoprotein metabolic process"/>
    <property type="evidence" value="ECO:0007669"/>
    <property type="project" value="TreeGrafter"/>
</dbReference>
<feature type="domain" description="GH84" evidence="8">
    <location>
        <begin position="18"/>
        <end position="293"/>
    </location>
</feature>
<dbReference type="Pfam" id="PF07555">
    <property type="entry name" value="NAGidase"/>
    <property type="match status" value="1"/>
</dbReference>